<keyword evidence="2 5" id="KW-0378">Hydrolase</keyword>
<dbReference type="SUPFAM" id="SSF48452">
    <property type="entry name" value="TPR-like"/>
    <property type="match status" value="1"/>
</dbReference>
<keyword evidence="10" id="KW-1185">Reference proteome</keyword>
<accession>A0A9W9G1H1</accession>
<dbReference type="RefSeq" id="XP_056477976.1">
    <property type="nucleotide sequence ID" value="XM_056615004.1"/>
</dbReference>
<dbReference type="Gene3D" id="1.25.40.10">
    <property type="entry name" value="Tetratricopeptide repeat domain"/>
    <property type="match status" value="1"/>
</dbReference>
<dbReference type="GeneID" id="81353983"/>
<dbReference type="InterPro" id="IPR027417">
    <property type="entry name" value="P-loop_NTPase"/>
</dbReference>
<keyword evidence="6" id="KW-0862">Zinc</keyword>
<dbReference type="InterPro" id="IPR011990">
    <property type="entry name" value="TPR-like_helical_dom_sf"/>
</dbReference>
<dbReference type="Pfam" id="PF00580">
    <property type="entry name" value="UvrD-helicase"/>
    <property type="match status" value="1"/>
</dbReference>
<dbReference type="GO" id="GO:0016787">
    <property type="term" value="F:hydrolase activity"/>
    <property type="evidence" value="ECO:0007669"/>
    <property type="project" value="UniProtKB-UniRule"/>
</dbReference>
<feature type="domain" description="UvrD-like helicase ATP-binding" evidence="8">
    <location>
        <begin position="537"/>
        <end position="888"/>
    </location>
</feature>
<evidence type="ECO:0000313" key="9">
    <source>
        <dbReference type="EMBL" id="KAJ5109865.1"/>
    </source>
</evidence>
<dbReference type="Proteomes" id="UP001149074">
    <property type="component" value="Unassembled WGS sequence"/>
</dbReference>
<dbReference type="GO" id="GO:0005524">
    <property type="term" value="F:ATP binding"/>
    <property type="evidence" value="ECO:0007669"/>
    <property type="project" value="UniProtKB-UniRule"/>
</dbReference>
<evidence type="ECO:0000256" key="6">
    <source>
        <dbReference type="PROSITE-ProRule" id="PRU00723"/>
    </source>
</evidence>
<sequence length="2204" mass="251391">MLPERPKHLVYHLLTRTLEPDPREIARAAASIDDTSVALPSLMEDPEFLDITILNPGQACSRLHKIFQEYTKGTSTNGKNSTRFIQQFLLPLLHLQDLQRPFSLDEMTELIGGSLTIMHKHSTRLLRAVFTEILKCDDLFESLIASKDFAHQVIPWFESKKINTVFGQELGCTVAGRVLRACNACPGDHGTRNLWEDWVQLERLKQDIEYLKPSQGQENQQPIHSRGTLPVLSQMRPLNVNEKKAHGMRHDPAPRVTLSSSIEKQLEALHIQCPEGTQGWAQMLKQVDDKAPELIEEAMKSFPCRLCSERLQGHALAPAPVDAENPLAVIPTEERIDLYGERIGHWKVLLSDLAMMSIKALVDSDRFGPVEKALRSLAQGKWGKTERVPCGSDKDRAPRIPIFRTDVRSELFIIWQIDFGYYDDSTARDKFGQTMKIWDIKKQDDLIPTVDRVINLQQHYKPETVARCQMKPIRLPNNGAWVPLRWDALPVYSAMNRLPDQIDTNQISIELLSKSTNVSESFLEAFSRGRGPVEFPFDLSYDEMAIVGYHNTSSMILGRSGTGKTTCLLYKLFGKYKARELTQPPRSVKQLLLTRSPLLAAKLQIYLRTLIDTATGTIAEPLSEDLQPVDILRLHDIHFPFVCTYDKFLEMVESSIKNQDRQNFAAGDTSKEKGKFRPEDYRRKAPVIDYHIFKNEYWGGLSMYAPAGCSVELAFAEIMGVIRGSRSCAQELRPLTRDEYMEKGAKASPTSPSGSEREKIYDVHERYERLKKQRCQLDDLDRVMTVLTHIIGSPNFAAQLRNCFEEIYVDEIQDLRCADIVLLFKSVFNARGIHLAGDTAQCISKDAVFSFPEIKAAFFDEHQSTAAFLNQDVARPSTFTLGRNYRSHQGILSFASWVMRTLWTGFPETVDKLAPETGLIDGPRPIIFAGFDSSVLTARMMAGNRTENVANFGAEQVILVRDEEAKSNLQTVIGDIALVLTILESKGMEFDDVVIYDYFSGSALGSSYRNLHQLVKEPRGSFDSRKNAQLYVAVTRPRKQLWILESNESSLEPIIKALTESSSLDLVDLARKGDGQSSEKLKVIQERRSVDVLQWQKRANDLFNQKNFESAIFCYRKAGDGQGAAHAKALEFESQARRHKFSDLNRSVSYMEEAISCFRQIGLLEKAADCYEDIGMHDQAAGELFVAYEAFMALANIHAEIWKNKGQLKRAASLFEAAKRYKAASECHDADGDFLEAVEVLHRGSEFDEVILYLIKNPKNFDVRTRQRYSRLCNILLKQGRISSELREATINLLGSAEEKIAFFKEFDMAEQLRSFYFTNGNWLEYYNVLIDSADMLSAVEIVLEHDLIRTIDMGRFVHVVTFLCAESLCPSKTKKNKRGVIEKLETLLEDEDLDLEAPEALRSTLQQWKAIYSLVAPDLNKTHSWDTIAIGCDEAFEVKDVMALVRKSTAPPGKSFRDFLAFHTISLLMNSPDTKTEHLPFLLIKHCGEFVRDIGISDQNLQSLHLICGLYTPDEGAPKTIRLDWSPLSTESVAEGYEATSLISQVEALIRERFSQAMISFDKRARLYLSRHFPTPCFYFLHVGKCQNATCHRSHNKLSADFVRAKIQFLTDVAGVYVNLTKVYYQRQMPYAFQSSFLGRRRYWLTTLEEELNFISPLAQLPYFVGPSGFILLEHPNLTGVQSAWEDLLFYRIGHNWATIQGFSQMLEQLQLARYLGPGTEARYRRALFGRLHRQMRTPGLATQSLQRTLEALKAAVAIYRAAPGVRYHGLSEIREPIVNLTRLFFAISLSDYSRVHSVISVFEVAALALLCKASPGKTVLLPSPWILLHLQNIIGFPIPKDAPELCERERNDYCQLLSLLVRELCRIVIRLLQVKVQTGTTPQNHASSYILSFTHKRRVFDLAMTVIVNMLHWPTRFRGMHGLMQSVFIDLDKILFPVLLPFGLSDEKIKFRMEYRRWFLAYGDKCKLSFVKLDDSQDIPSHLKIFAKEEYRFSRLSDDILVVRNEKDTSLVMADNSDPAGKDEFTAAERIVVAKIQRRWKKVMVVMEERRQMKQTMEGKILLALHKHCQRLLGDPKPPAIHSIQLRHVVFTRLPKVLVHQNTLSNQIQRMKEQLRTLFRDTEMSTANLEKLDDLQSRFNRADKWFSDFSKNFSLEMVYYIIEITSSPIELSETIDETESMLEGIREALLLNMADLDAICRH</sequence>
<gene>
    <name evidence="9" type="ORF">N7532_002510</name>
</gene>
<keyword evidence="6" id="KW-0863">Zinc-finger</keyword>
<feature type="domain" description="C3H1-type" evidence="7">
    <location>
        <begin position="1577"/>
        <end position="1599"/>
    </location>
</feature>
<proteinExistence type="predicted"/>
<protein>
    <recommendedName>
        <fullName evidence="11">UvrD-like helicase ATP-binding domain-containing protein</fullName>
    </recommendedName>
</protein>
<evidence type="ECO:0000256" key="1">
    <source>
        <dbReference type="ARBA" id="ARBA00022741"/>
    </source>
</evidence>
<dbReference type="Gene3D" id="3.40.50.300">
    <property type="entry name" value="P-loop containing nucleotide triphosphate hydrolases"/>
    <property type="match status" value="2"/>
</dbReference>
<dbReference type="GO" id="GO:0004386">
    <property type="term" value="F:helicase activity"/>
    <property type="evidence" value="ECO:0007669"/>
    <property type="project" value="UniProtKB-UniRule"/>
</dbReference>
<evidence type="ECO:0000256" key="5">
    <source>
        <dbReference type="PROSITE-ProRule" id="PRU00560"/>
    </source>
</evidence>
<keyword evidence="6" id="KW-0479">Metal-binding</keyword>
<keyword evidence="1 5" id="KW-0547">Nucleotide-binding</keyword>
<name>A0A9W9G1H1_9EURO</name>
<dbReference type="InterPro" id="IPR014016">
    <property type="entry name" value="UvrD-like_ATP-bd"/>
</dbReference>
<evidence type="ECO:0000259" key="8">
    <source>
        <dbReference type="PROSITE" id="PS51198"/>
    </source>
</evidence>
<dbReference type="OrthoDB" id="3156807at2759"/>
<evidence type="ECO:0000313" key="10">
    <source>
        <dbReference type="Proteomes" id="UP001149074"/>
    </source>
</evidence>
<dbReference type="PROSITE" id="PS51198">
    <property type="entry name" value="UVRD_HELICASE_ATP_BIND"/>
    <property type="match status" value="1"/>
</dbReference>
<dbReference type="GO" id="GO:0008270">
    <property type="term" value="F:zinc ion binding"/>
    <property type="evidence" value="ECO:0007669"/>
    <property type="project" value="UniProtKB-KW"/>
</dbReference>
<dbReference type="InterPro" id="IPR039904">
    <property type="entry name" value="TRANK1"/>
</dbReference>
<feature type="zinc finger region" description="C3H1-type" evidence="6">
    <location>
        <begin position="1577"/>
        <end position="1599"/>
    </location>
</feature>
<comment type="caution">
    <text evidence="9">The sequence shown here is derived from an EMBL/GenBank/DDBJ whole genome shotgun (WGS) entry which is preliminary data.</text>
</comment>
<evidence type="ECO:0000259" key="7">
    <source>
        <dbReference type="PROSITE" id="PS50103"/>
    </source>
</evidence>
<evidence type="ECO:0008006" key="11">
    <source>
        <dbReference type="Google" id="ProtNLM"/>
    </source>
</evidence>
<dbReference type="PANTHER" id="PTHR21529:SF4">
    <property type="entry name" value="TPR AND ANKYRIN REPEAT-CONTAINING PROTEIN 1"/>
    <property type="match status" value="1"/>
</dbReference>
<evidence type="ECO:0000256" key="2">
    <source>
        <dbReference type="ARBA" id="ARBA00022801"/>
    </source>
</evidence>
<organism evidence="9 10">
    <name type="scientific">Penicillium argentinense</name>
    <dbReference type="NCBI Taxonomy" id="1131581"/>
    <lineage>
        <taxon>Eukaryota</taxon>
        <taxon>Fungi</taxon>
        <taxon>Dikarya</taxon>
        <taxon>Ascomycota</taxon>
        <taxon>Pezizomycotina</taxon>
        <taxon>Eurotiomycetes</taxon>
        <taxon>Eurotiomycetidae</taxon>
        <taxon>Eurotiales</taxon>
        <taxon>Aspergillaceae</taxon>
        <taxon>Penicillium</taxon>
    </lineage>
</organism>
<dbReference type="EMBL" id="JAPQKI010000003">
    <property type="protein sequence ID" value="KAJ5109865.1"/>
    <property type="molecule type" value="Genomic_DNA"/>
</dbReference>
<feature type="binding site" evidence="5">
    <location>
        <begin position="558"/>
        <end position="565"/>
    </location>
    <ligand>
        <name>ATP</name>
        <dbReference type="ChEBI" id="CHEBI:30616"/>
    </ligand>
</feature>
<reference evidence="9" key="2">
    <citation type="journal article" date="2023" name="IMA Fungus">
        <title>Comparative genomic study of the Penicillium genus elucidates a diverse pangenome and 15 lateral gene transfer events.</title>
        <authorList>
            <person name="Petersen C."/>
            <person name="Sorensen T."/>
            <person name="Nielsen M.R."/>
            <person name="Sondergaard T.E."/>
            <person name="Sorensen J.L."/>
            <person name="Fitzpatrick D.A."/>
            <person name="Frisvad J.C."/>
            <person name="Nielsen K.L."/>
        </authorList>
    </citation>
    <scope>NUCLEOTIDE SEQUENCE</scope>
    <source>
        <strain evidence="9">IBT 30761</strain>
    </source>
</reference>
<keyword evidence="3 5" id="KW-0347">Helicase</keyword>
<dbReference type="SUPFAM" id="SSF52540">
    <property type="entry name" value="P-loop containing nucleoside triphosphate hydrolases"/>
    <property type="match status" value="1"/>
</dbReference>
<dbReference type="InterPro" id="IPR000571">
    <property type="entry name" value="Znf_CCCH"/>
</dbReference>
<dbReference type="PANTHER" id="PTHR21529">
    <property type="entry name" value="MAMMARY TURMOR VIRUS RECEPTOR HOMOLOG 1, 2 MTVR1, 2"/>
    <property type="match status" value="1"/>
</dbReference>
<keyword evidence="4 5" id="KW-0067">ATP-binding</keyword>
<evidence type="ECO:0000256" key="3">
    <source>
        <dbReference type="ARBA" id="ARBA00022806"/>
    </source>
</evidence>
<dbReference type="PROSITE" id="PS50103">
    <property type="entry name" value="ZF_C3H1"/>
    <property type="match status" value="1"/>
</dbReference>
<evidence type="ECO:0000256" key="4">
    <source>
        <dbReference type="ARBA" id="ARBA00022840"/>
    </source>
</evidence>
<reference evidence="9" key="1">
    <citation type="submission" date="2022-11" db="EMBL/GenBank/DDBJ databases">
        <authorList>
            <person name="Petersen C."/>
        </authorList>
    </citation>
    <scope>NUCLEOTIDE SEQUENCE</scope>
    <source>
        <strain evidence="9">IBT 30761</strain>
    </source>
</reference>